<accession>A0A386TY72</accession>
<feature type="compositionally biased region" description="Basic and acidic residues" evidence="1">
    <location>
        <begin position="275"/>
        <end position="291"/>
    </location>
</feature>
<evidence type="ECO:0000313" key="3">
    <source>
        <dbReference type="EMBL" id="AYE93177.1"/>
    </source>
</evidence>
<gene>
    <name evidence="2" type="ORF">DXG01_000021</name>
    <name evidence="3" type="ORF">DXG01_000022</name>
</gene>
<dbReference type="OrthoDB" id="6605928at2759"/>
<organism evidence="2">
    <name type="scientific">Tephrocybe rancida</name>
    <dbReference type="NCBI Taxonomy" id="117070"/>
    <lineage>
        <taxon>Eukaryota</taxon>
        <taxon>Fungi</taxon>
        <taxon>Dikarya</taxon>
        <taxon>Basidiomycota</taxon>
        <taxon>Agaricomycotina</taxon>
        <taxon>Agaricomycetes</taxon>
        <taxon>Agaricomycetidae</taxon>
        <taxon>Agaricales</taxon>
        <taxon>Tricholomatineae</taxon>
        <taxon>Lyophyllaceae</taxon>
        <taxon>Tephrocybe</taxon>
    </lineage>
</organism>
<name>A0A386TY72_9AGAR</name>
<geneLocation type="mitochondrion" evidence="2"/>
<sequence>MKKWNNLPYKLNNKQLFTKRLLKYYINKFWEDIINKTDIAESHILLIFRIQFDNGDSDYRTLGDMQTLSKSEKDKDFYINYLLSIMELKSDTYNTLPVLSIVFSYGFRDGLSTPFRGPSCPLTPKARSKYQTYYNNKLPVAFNPLDYGELMIKNNNVIWVRINDKVCTCTEQISAEACRRTGAEGIKEKYNTVKYFKNNKEIYTWRDTYVNENTFKRSLGKSVYTYENNELVLLEVIKKTGYIKPILSDQELDQKFITMDLETYQAPPLPSAEGDLNKGREDGAEVSGRKD</sequence>
<reference evidence="2" key="1">
    <citation type="submission" date="2018-08" db="EMBL/GenBank/DDBJ databases">
        <title>Comparative mitochondrial genomics of the basidiomycete Termitomyces.</title>
        <authorList>
            <person name="Nieuwenhuis M."/>
        </authorList>
    </citation>
    <scope>NUCLEOTIDE SEQUENCE</scope>
    <source>
        <strain evidence="2">TRssc25</strain>
    </source>
</reference>
<keyword evidence="2" id="KW-0496">Mitochondrion</keyword>
<dbReference type="EMBL" id="MH725794">
    <property type="protein sequence ID" value="AYE93176.1"/>
    <property type="molecule type" value="Genomic_DNA"/>
</dbReference>
<dbReference type="EMBL" id="MH725794">
    <property type="protein sequence ID" value="AYE93177.1"/>
    <property type="molecule type" value="Genomic_DNA"/>
</dbReference>
<dbReference type="AlphaFoldDB" id="A0A386TY72"/>
<evidence type="ECO:0000256" key="1">
    <source>
        <dbReference type="SAM" id="MobiDB-lite"/>
    </source>
</evidence>
<evidence type="ECO:0000313" key="2">
    <source>
        <dbReference type="EMBL" id="AYE93176.1"/>
    </source>
</evidence>
<protein>
    <submittedName>
        <fullName evidence="2">RNA polymerase</fullName>
    </submittedName>
</protein>
<feature type="region of interest" description="Disordered" evidence="1">
    <location>
        <begin position="266"/>
        <end position="291"/>
    </location>
</feature>
<proteinExistence type="predicted"/>